<reference evidence="2" key="1">
    <citation type="submission" date="2017-09" db="EMBL/GenBank/DDBJ databases">
        <title>FDA dAtabase for Regulatory Grade micrObial Sequences (FDA-ARGOS): Supporting development and validation of Infectious Disease Dx tests.</title>
        <authorList>
            <person name="Minogue T."/>
            <person name="Wolcott M."/>
            <person name="Wasieloski L."/>
            <person name="Aguilar W."/>
            <person name="Moore D."/>
            <person name="Tallon L."/>
            <person name="Sadzewicz L."/>
            <person name="Ott S."/>
            <person name="Zhao X."/>
            <person name="Nagaraj S."/>
            <person name="Vavikolanu K."/>
            <person name="Aluvathingal J."/>
            <person name="Nadendla S."/>
            <person name="Sichtig H."/>
        </authorList>
    </citation>
    <scope>NUCLEOTIDE SEQUENCE [LARGE SCALE GENOMIC DNA]</scope>
    <source>
        <strain evidence="2">FDAARGOS_390</strain>
    </source>
</reference>
<dbReference type="AlphaFoldDB" id="A0A2A7SBL6"/>
<protein>
    <recommendedName>
        <fullName evidence="3">Phage integrase family protein</fullName>
    </recommendedName>
</protein>
<dbReference type="Proteomes" id="UP000220629">
    <property type="component" value="Unassembled WGS sequence"/>
</dbReference>
<comment type="caution">
    <text evidence="1">The sequence shown here is derived from an EMBL/GenBank/DDBJ whole genome shotgun (WGS) entry which is preliminary data.</text>
</comment>
<evidence type="ECO:0000313" key="1">
    <source>
        <dbReference type="EMBL" id="PEH40620.1"/>
    </source>
</evidence>
<name>A0A2A7SBL6_BURGA</name>
<accession>A0A2A7SBL6</accession>
<dbReference type="EMBL" id="PDDY01000002">
    <property type="protein sequence ID" value="PEH40620.1"/>
    <property type="molecule type" value="Genomic_DNA"/>
</dbReference>
<proteinExistence type="predicted"/>
<organism evidence="1 2">
    <name type="scientific">Burkholderia gladioli</name>
    <name type="common">Pseudomonas marginata</name>
    <name type="synonym">Phytomonas marginata</name>
    <dbReference type="NCBI Taxonomy" id="28095"/>
    <lineage>
        <taxon>Bacteria</taxon>
        <taxon>Pseudomonadati</taxon>
        <taxon>Pseudomonadota</taxon>
        <taxon>Betaproteobacteria</taxon>
        <taxon>Burkholderiales</taxon>
        <taxon>Burkholderiaceae</taxon>
        <taxon>Burkholderia</taxon>
    </lineage>
</organism>
<evidence type="ECO:0000313" key="2">
    <source>
        <dbReference type="Proteomes" id="UP000220629"/>
    </source>
</evidence>
<evidence type="ECO:0008006" key="3">
    <source>
        <dbReference type="Google" id="ProtNLM"/>
    </source>
</evidence>
<sequence>MTIIARLRMLCDMANPSRATTDADERDPFLFSTSSEPWVASNRKTYDIRAETSSLRQYLDIYPKLMDSDQLRVTREDLRIARRLTPNLPEDEFDVGKVWPLAWHQYRRTGAVNMFASGLISDTSMQQHMKHASRLMPLYYGRGYTRLRLNEHVETAVITAMYESMAAQLKSTMSERFVSPHSHERKEALLINLLSGKDTKTLVAWARSGKVTFREHRLGGCMKAGACEYGGVESIARCAGGDNGRPCTDVLFDRAKEKRIRQDLANARVEMSRLPLDSPRHNALLSECRAMENYLDVVEKS</sequence>
<gene>
    <name evidence="1" type="ORF">CRM94_16605</name>
</gene>